<evidence type="ECO:0000313" key="3">
    <source>
        <dbReference type="EMBL" id="KAF5323963.1"/>
    </source>
</evidence>
<name>A0A8H5BK35_9AGAR</name>
<dbReference type="OrthoDB" id="10352430at2759"/>
<reference evidence="3 4" key="1">
    <citation type="journal article" date="2020" name="ISME J.">
        <title>Uncovering the hidden diversity of litter-decomposition mechanisms in mushroom-forming fungi.</title>
        <authorList>
            <person name="Floudas D."/>
            <person name="Bentzer J."/>
            <person name="Ahren D."/>
            <person name="Johansson T."/>
            <person name="Persson P."/>
            <person name="Tunlid A."/>
        </authorList>
    </citation>
    <scope>NUCLEOTIDE SEQUENCE [LARGE SCALE GENOMIC DNA]</scope>
    <source>
        <strain evidence="3 4">CBS 175.51</strain>
    </source>
</reference>
<keyword evidence="2" id="KW-0732">Signal</keyword>
<dbReference type="Proteomes" id="UP000541558">
    <property type="component" value="Unassembled WGS sequence"/>
</dbReference>
<gene>
    <name evidence="3" type="ORF">D9611_008425</name>
</gene>
<dbReference type="EMBL" id="JAACJK010000165">
    <property type="protein sequence ID" value="KAF5323963.1"/>
    <property type="molecule type" value="Genomic_DNA"/>
</dbReference>
<feature type="chain" id="PRO_5034401267" evidence="2">
    <location>
        <begin position="23"/>
        <end position="212"/>
    </location>
</feature>
<evidence type="ECO:0000256" key="1">
    <source>
        <dbReference type="SAM" id="MobiDB-lite"/>
    </source>
</evidence>
<dbReference type="AlphaFoldDB" id="A0A8H5BK35"/>
<accession>A0A8H5BK35</accession>
<feature type="signal peptide" evidence="2">
    <location>
        <begin position="1"/>
        <end position="22"/>
    </location>
</feature>
<evidence type="ECO:0000313" key="4">
    <source>
        <dbReference type="Proteomes" id="UP000541558"/>
    </source>
</evidence>
<protein>
    <submittedName>
        <fullName evidence="3">Uncharacterized protein</fullName>
    </submittedName>
</protein>
<sequence>MRVGPILSLIPLVLSLRSLANAHSVGDHTFEGRDFVDELSVREPGFTSLNARDILSGISTRELIDELSDRLERRAFKYNCKVCKGGWNEIPRGNEATCEKAKIIHESTIQNGKHVCERCDHETLTKTTGKQAVCCRVNFLHDLDHDLIDLDPKNPHHPSWVGVGPDVPEPELPRPKKEKPSKRKSISELPRPKKEKPSRRKTIGIYSPERHD</sequence>
<proteinExistence type="predicted"/>
<keyword evidence="4" id="KW-1185">Reference proteome</keyword>
<evidence type="ECO:0000256" key="2">
    <source>
        <dbReference type="SAM" id="SignalP"/>
    </source>
</evidence>
<organism evidence="3 4">
    <name type="scientific">Ephemerocybe angulata</name>
    <dbReference type="NCBI Taxonomy" id="980116"/>
    <lineage>
        <taxon>Eukaryota</taxon>
        <taxon>Fungi</taxon>
        <taxon>Dikarya</taxon>
        <taxon>Basidiomycota</taxon>
        <taxon>Agaricomycotina</taxon>
        <taxon>Agaricomycetes</taxon>
        <taxon>Agaricomycetidae</taxon>
        <taxon>Agaricales</taxon>
        <taxon>Agaricineae</taxon>
        <taxon>Psathyrellaceae</taxon>
        <taxon>Ephemerocybe</taxon>
    </lineage>
</organism>
<feature type="compositionally biased region" description="Basic residues" evidence="1">
    <location>
        <begin position="193"/>
        <end position="202"/>
    </location>
</feature>
<comment type="caution">
    <text evidence="3">The sequence shown here is derived from an EMBL/GenBank/DDBJ whole genome shotgun (WGS) entry which is preliminary data.</text>
</comment>
<feature type="region of interest" description="Disordered" evidence="1">
    <location>
        <begin position="159"/>
        <end position="212"/>
    </location>
</feature>